<dbReference type="Pfam" id="PF16811">
    <property type="entry name" value="TAtT"/>
    <property type="match status" value="1"/>
</dbReference>
<dbReference type="InterPro" id="IPR031823">
    <property type="entry name" value="TatT"/>
</dbReference>
<proteinExistence type="predicted"/>
<organism evidence="1">
    <name type="scientific">hydrothermal vent metagenome</name>
    <dbReference type="NCBI Taxonomy" id="652676"/>
    <lineage>
        <taxon>unclassified sequences</taxon>
        <taxon>metagenomes</taxon>
        <taxon>ecological metagenomes</taxon>
    </lineage>
</organism>
<accession>A0A3B0XKA9</accession>
<sequence length="303" mass="34242">MISNNILKLFLIISIQFITGCSFTISNFTDNLNKAVKANNDPKTVMQALPPYLILMDGFIEGDAEDEDILIASAKLMNAYAGLLAAEHDMMAVALEDNEANIYQRKKLKQQEIKLVEKALKRASSANCIYEEYLCNLTTLKYDDFIKRIQQVEDDDIAMLYSLGTVWAAWIKLNSQDWNAVAQLPQVKLIMQTVILLNENWDNAGAHMYLGVLNSLMPASYGGKPEKGRESFEAAIKITQGKNLMAKVLFAEFYARLTFNEALHQKLISEVLNYKETPHDFVLINTLAIEKAKYLQASAEDYF</sequence>
<name>A0A3B0XKA9_9ZZZZ</name>
<gene>
    <name evidence="1" type="ORF">MNBD_GAMMA07-1374</name>
</gene>
<dbReference type="InterPro" id="IPR038537">
    <property type="entry name" value="TatT_sf"/>
</dbReference>
<protein>
    <recommendedName>
        <fullName evidence="2">TRAP transporter TatT component family protein</fullName>
    </recommendedName>
</protein>
<evidence type="ECO:0000313" key="1">
    <source>
        <dbReference type="EMBL" id="VAW56524.1"/>
    </source>
</evidence>
<dbReference type="AlphaFoldDB" id="A0A3B0XKA9"/>
<evidence type="ECO:0008006" key="2">
    <source>
        <dbReference type="Google" id="ProtNLM"/>
    </source>
</evidence>
<dbReference type="Gene3D" id="1.25.40.920">
    <property type="entry name" value="TRAP transporter T-component"/>
    <property type="match status" value="1"/>
</dbReference>
<dbReference type="EMBL" id="UOFF01000242">
    <property type="protein sequence ID" value="VAW56524.1"/>
    <property type="molecule type" value="Genomic_DNA"/>
</dbReference>
<reference evidence="1" key="1">
    <citation type="submission" date="2018-06" db="EMBL/GenBank/DDBJ databases">
        <authorList>
            <person name="Zhirakovskaya E."/>
        </authorList>
    </citation>
    <scope>NUCLEOTIDE SEQUENCE</scope>
</reference>